<comment type="subcellular location">
    <subcellularLocation>
        <location evidence="2">Nucleus</location>
    </subcellularLocation>
</comment>
<dbReference type="AlphaFoldDB" id="A0A6A4VN75"/>
<evidence type="ECO:0000256" key="13">
    <source>
        <dbReference type="SAM" id="MobiDB-lite"/>
    </source>
</evidence>
<evidence type="ECO:0000256" key="11">
    <source>
        <dbReference type="PROSITE-ProRule" id="PRU00042"/>
    </source>
</evidence>
<dbReference type="OrthoDB" id="3437960at2759"/>
<evidence type="ECO:0000256" key="12">
    <source>
        <dbReference type="SAM" id="Coils"/>
    </source>
</evidence>
<feature type="domain" description="C2H2-type" evidence="14">
    <location>
        <begin position="619"/>
        <end position="646"/>
    </location>
</feature>
<accession>A0A6A4VN75</accession>
<evidence type="ECO:0000313" key="16">
    <source>
        <dbReference type="Proteomes" id="UP000440578"/>
    </source>
</evidence>
<dbReference type="GO" id="GO:0008270">
    <property type="term" value="F:zinc ion binding"/>
    <property type="evidence" value="ECO:0007669"/>
    <property type="project" value="UniProtKB-KW"/>
</dbReference>
<keyword evidence="12" id="KW-0175">Coiled coil</keyword>
<keyword evidence="10" id="KW-0539">Nucleus</keyword>
<feature type="region of interest" description="Disordered" evidence="13">
    <location>
        <begin position="136"/>
        <end position="202"/>
    </location>
</feature>
<feature type="domain" description="C2H2-type" evidence="14">
    <location>
        <begin position="389"/>
        <end position="416"/>
    </location>
</feature>
<dbReference type="GO" id="GO:0005634">
    <property type="term" value="C:nucleus"/>
    <property type="evidence" value="ECO:0007669"/>
    <property type="project" value="UniProtKB-SubCell"/>
</dbReference>
<feature type="domain" description="C2H2-type" evidence="14">
    <location>
        <begin position="535"/>
        <end position="562"/>
    </location>
</feature>
<feature type="domain" description="C2H2-type" evidence="14">
    <location>
        <begin position="268"/>
        <end position="297"/>
    </location>
</feature>
<sequence length="718" mass="79607">MGYLNKPDEPGGQSQMSVSTDTEDPDDPAALPPALPDLSQTCLVCGVTAERGRARCLRTAEPLPASGSAYLSFVGALLSAELEPGALDRLEVICPDCHDLLVTIDDLEQRVAAMKNSVRSQFREWWRAAADDAAGAGPELRRRGRRAAAAGAGRRPGPQPDVRCTVTEADPAADDEYRPSKRRKNAPKSGARRAKSGMASERKIAKSKNLVCTRCPFYTFDRDALRAHIASVHAGEKAHSCEVCHKRFTYEDSLKRHMNQHQHFIKEFRCQPCGEQFVNRSELLLHRQLYLHGAQGSPPPPPEEPAAAEADCALQFACPDCGLVHTLRDSEQQPRPPACQCGRQMDIASVLRLFPNGGGNGACLACHQPCDGPDAMERHLAEVHGTGDVVCSLCGSRFAHLDHFQLHALFHTTLEEFACEQCPFRTYSPARFASHRHEPAPAAERPVSDEAIVAAVRNNPPGRRGRPRKDAPPEPPAFHRCPICSKELSSLTNLKNHMVLHSDVHEHKCPVCGRRFKLRKYLNTHLTLHTGVRQFKCTVCGKDFNQKCELNRHMRYHNGDMTHVCEFCGKRFREANGLKFHLQTHTGERPFSCDQCGKALRSASKLRVHQRTHTGEKPYKCEYCGKDFAYKYNFDCHLRLHTGDRRFRCSVCQTGFERRDKLKAHEQSCSRRMAAAAAAAAEAAAAGAAAHPPPPPPPPPPASEPHPYPWSMEALEPH</sequence>
<name>A0A6A4VN75_AMPAM</name>
<keyword evidence="5 11" id="KW-0863">Zinc-finger</keyword>
<evidence type="ECO:0000256" key="6">
    <source>
        <dbReference type="ARBA" id="ARBA00022833"/>
    </source>
</evidence>
<feature type="region of interest" description="Disordered" evidence="13">
    <location>
        <begin position="680"/>
        <end position="718"/>
    </location>
</feature>
<feature type="coiled-coil region" evidence="12">
    <location>
        <begin position="97"/>
        <end position="124"/>
    </location>
</feature>
<evidence type="ECO:0000313" key="15">
    <source>
        <dbReference type="EMBL" id="KAF0290751.1"/>
    </source>
</evidence>
<proteinExistence type="predicted"/>
<dbReference type="Proteomes" id="UP000440578">
    <property type="component" value="Unassembled WGS sequence"/>
</dbReference>
<dbReference type="InterPro" id="IPR036236">
    <property type="entry name" value="Znf_C2H2_sf"/>
</dbReference>
<dbReference type="FunFam" id="3.30.160.60:FF:000264">
    <property type="entry name" value="Zinc finger protein 236"/>
    <property type="match status" value="1"/>
</dbReference>
<evidence type="ECO:0000256" key="1">
    <source>
        <dbReference type="ARBA" id="ARBA00003767"/>
    </source>
</evidence>
<evidence type="ECO:0000256" key="2">
    <source>
        <dbReference type="ARBA" id="ARBA00004123"/>
    </source>
</evidence>
<dbReference type="Pfam" id="PF00096">
    <property type="entry name" value="zf-C2H2"/>
    <property type="match status" value="4"/>
</dbReference>
<dbReference type="GO" id="GO:0000978">
    <property type="term" value="F:RNA polymerase II cis-regulatory region sequence-specific DNA binding"/>
    <property type="evidence" value="ECO:0007669"/>
    <property type="project" value="TreeGrafter"/>
</dbReference>
<keyword evidence="3" id="KW-0479">Metal-binding</keyword>
<evidence type="ECO:0000256" key="7">
    <source>
        <dbReference type="ARBA" id="ARBA00023015"/>
    </source>
</evidence>
<dbReference type="FunFam" id="3.30.160.60:FF:002343">
    <property type="entry name" value="Zinc finger protein 33A"/>
    <property type="match status" value="1"/>
</dbReference>
<keyword evidence="7" id="KW-0805">Transcription regulation</keyword>
<feature type="region of interest" description="Disordered" evidence="13">
    <location>
        <begin position="457"/>
        <end position="476"/>
    </location>
</feature>
<dbReference type="FunFam" id="3.30.160.60:FF:000624">
    <property type="entry name" value="zinc finger protein 697"/>
    <property type="match status" value="1"/>
</dbReference>
<dbReference type="InterPro" id="IPR013087">
    <property type="entry name" value="Znf_C2H2_type"/>
</dbReference>
<dbReference type="GO" id="GO:0001228">
    <property type="term" value="F:DNA-binding transcription activator activity, RNA polymerase II-specific"/>
    <property type="evidence" value="ECO:0007669"/>
    <property type="project" value="TreeGrafter"/>
</dbReference>
<evidence type="ECO:0000256" key="8">
    <source>
        <dbReference type="ARBA" id="ARBA00023125"/>
    </source>
</evidence>
<feature type="compositionally biased region" description="Low complexity" evidence="13">
    <location>
        <begin position="147"/>
        <end position="156"/>
    </location>
</feature>
<evidence type="ECO:0000256" key="5">
    <source>
        <dbReference type="ARBA" id="ARBA00022771"/>
    </source>
</evidence>
<feature type="domain" description="C2H2-type" evidence="14">
    <location>
        <begin position="479"/>
        <end position="506"/>
    </location>
</feature>
<reference evidence="15 16" key="1">
    <citation type="submission" date="2019-07" db="EMBL/GenBank/DDBJ databases">
        <title>Draft genome assembly of a fouling barnacle, Amphibalanus amphitrite (Darwin, 1854): The first reference genome for Thecostraca.</title>
        <authorList>
            <person name="Kim W."/>
        </authorList>
    </citation>
    <scope>NUCLEOTIDE SEQUENCE [LARGE SCALE GENOMIC DNA]</scope>
    <source>
        <strain evidence="15">SNU_AA5</strain>
        <tissue evidence="15">Soma without cirri and trophi</tissue>
    </source>
</reference>
<dbReference type="Gene3D" id="3.30.160.60">
    <property type="entry name" value="Classic Zinc Finger"/>
    <property type="match status" value="8"/>
</dbReference>
<gene>
    <name evidence="15" type="primary">ZNF226_0</name>
    <name evidence="15" type="ORF">FJT64_011014</name>
</gene>
<organism evidence="15 16">
    <name type="scientific">Amphibalanus amphitrite</name>
    <name type="common">Striped barnacle</name>
    <name type="synonym">Balanus amphitrite</name>
    <dbReference type="NCBI Taxonomy" id="1232801"/>
    <lineage>
        <taxon>Eukaryota</taxon>
        <taxon>Metazoa</taxon>
        <taxon>Ecdysozoa</taxon>
        <taxon>Arthropoda</taxon>
        <taxon>Crustacea</taxon>
        <taxon>Multicrustacea</taxon>
        <taxon>Cirripedia</taxon>
        <taxon>Thoracica</taxon>
        <taxon>Thoracicalcarea</taxon>
        <taxon>Balanomorpha</taxon>
        <taxon>Balanoidea</taxon>
        <taxon>Balanidae</taxon>
        <taxon>Amphibalaninae</taxon>
        <taxon>Amphibalanus</taxon>
    </lineage>
</organism>
<evidence type="ECO:0000256" key="9">
    <source>
        <dbReference type="ARBA" id="ARBA00023163"/>
    </source>
</evidence>
<evidence type="ECO:0000259" key="14">
    <source>
        <dbReference type="PROSITE" id="PS50157"/>
    </source>
</evidence>
<dbReference type="PANTHER" id="PTHR24393:SF34">
    <property type="entry name" value="PR_SET DOMAIN 13"/>
    <property type="match status" value="1"/>
</dbReference>
<keyword evidence="16" id="KW-1185">Reference proteome</keyword>
<keyword evidence="9" id="KW-0804">Transcription</keyword>
<comment type="caution">
    <text evidence="15">The sequence shown here is derived from an EMBL/GenBank/DDBJ whole genome shotgun (WGS) entry which is preliminary data.</text>
</comment>
<dbReference type="SMART" id="SM00355">
    <property type="entry name" value="ZnF_C2H2"/>
    <property type="match status" value="13"/>
</dbReference>
<feature type="domain" description="C2H2-type" evidence="14">
    <location>
        <begin position="239"/>
        <end position="261"/>
    </location>
</feature>
<evidence type="ECO:0000256" key="4">
    <source>
        <dbReference type="ARBA" id="ARBA00022737"/>
    </source>
</evidence>
<evidence type="ECO:0000256" key="10">
    <source>
        <dbReference type="ARBA" id="ARBA00023242"/>
    </source>
</evidence>
<dbReference type="PANTHER" id="PTHR24393">
    <property type="entry name" value="ZINC FINGER PROTEIN"/>
    <property type="match status" value="1"/>
</dbReference>
<feature type="compositionally biased region" description="Basic residues" evidence="13">
    <location>
        <begin position="180"/>
        <end position="195"/>
    </location>
</feature>
<dbReference type="SUPFAM" id="SSF57667">
    <property type="entry name" value="beta-beta-alpha zinc fingers"/>
    <property type="match status" value="6"/>
</dbReference>
<keyword evidence="4" id="KW-0677">Repeat</keyword>
<feature type="domain" description="C2H2-type" evidence="14">
    <location>
        <begin position="563"/>
        <end position="590"/>
    </location>
</feature>
<evidence type="ECO:0000256" key="3">
    <source>
        <dbReference type="ARBA" id="ARBA00022723"/>
    </source>
</evidence>
<feature type="domain" description="C2H2-type" evidence="14">
    <location>
        <begin position="210"/>
        <end position="238"/>
    </location>
</feature>
<feature type="domain" description="C2H2-type" evidence="14">
    <location>
        <begin position="507"/>
        <end position="534"/>
    </location>
</feature>
<keyword evidence="8" id="KW-0238">DNA-binding</keyword>
<keyword evidence="6" id="KW-0862">Zinc</keyword>
<feature type="compositionally biased region" description="Pro residues" evidence="13">
    <location>
        <begin position="691"/>
        <end position="708"/>
    </location>
</feature>
<feature type="region of interest" description="Disordered" evidence="13">
    <location>
        <begin position="1"/>
        <end position="35"/>
    </location>
</feature>
<dbReference type="Pfam" id="PF13912">
    <property type="entry name" value="zf-C2H2_6"/>
    <property type="match status" value="1"/>
</dbReference>
<protein>
    <submittedName>
        <fullName evidence="15">Zinc finger protein 226</fullName>
    </submittedName>
</protein>
<feature type="domain" description="C2H2-type" evidence="14">
    <location>
        <begin position="591"/>
        <end position="618"/>
    </location>
</feature>
<feature type="compositionally biased region" description="Low complexity" evidence="13">
    <location>
        <begin position="680"/>
        <end position="690"/>
    </location>
</feature>
<dbReference type="PROSITE" id="PS00028">
    <property type="entry name" value="ZINC_FINGER_C2H2_1"/>
    <property type="match status" value="8"/>
</dbReference>
<comment type="function">
    <text evidence="1">May be involved in transcriptional regulation.</text>
</comment>
<dbReference type="FunFam" id="3.30.160.60:FF:000097">
    <property type="entry name" value="Zinc finger protein"/>
    <property type="match status" value="1"/>
</dbReference>
<dbReference type="EMBL" id="VIIS01001930">
    <property type="protein sequence ID" value="KAF0290751.1"/>
    <property type="molecule type" value="Genomic_DNA"/>
</dbReference>
<dbReference type="PROSITE" id="PS50157">
    <property type="entry name" value="ZINC_FINGER_C2H2_2"/>
    <property type="match status" value="10"/>
</dbReference>